<evidence type="ECO:0000256" key="8">
    <source>
        <dbReference type="PROSITE-ProRule" id="PRU01363"/>
    </source>
</evidence>
<dbReference type="InterPro" id="IPR011032">
    <property type="entry name" value="GroES-like_sf"/>
</dbReference>
<dbReference type="InterPro" id="IPR013217">
    <property type="entry name" value="Methyltransf_12"/>
</dbReference>
<dbReference type="Gene3D" id="3.10.129.110">
    <property type="entry name" value="Polyketide synthase dehydratase"/>
    <property type="match status" value="1"/>
</dbReference>
<dbReference type="Pfam" id="PF08659">
    <property type="entry name" value="KR"/>
    <property type="match status" value="1"/>
</dbReference>
<dbReference type="FunFam" id="3.40.366.10:FF:000002">
    <property type="entry name" value="Probable polyketide synthase 2"/>
    <property type="match status" value="1"/>
</dbReference>
<dbReference type="InterPro" id="IPR020807">
    <property type="entry name" value="PKS_DH"/>
</dbReference>
<dbReference type="GO" id="GO:0006633">
    <property type="term" value="P:fatty acid biosynthetic process"/>
    <property type="evidence" value="ECO:0007669"/>
    <property type="project" value="TreeGrafter"/>
</dbReference>
<dbReference type="Pfam" id="PF00698">
    <property type="entry name" value="Acyl_transf_1"/>
    <property type="match status" value="1"/>
</dbReference>
<evidence type="ECO:0000256" key="4">
    <source>
        <dbReference type="ARBA" id="ARBA00022679"/>
    </source>
</evidence>
<dbReference type="InterPro" id="IPR057326">
    <property type="entry name" value="KR_dom"/>
</dbReference>
<evidence type="ECO:0000256" key="5">
    <source>
        <dbReference type="ARBA" id="ARBA00022857"/>
    </source>
</evidence>
<feature type="region of interest" description="C-terminal hotdog fold" evidence="8">
    <location>
        <begin position="1055"/>
        <end position="1196"/>
    </location>
</feature>
<dbReference type="PROSITE" id="PS52019">
    <property type="entry name" value="PKS_MFAS_DH"/>
    <property type="match status" value="1"/>
</dbReference>
<sequence>MSTSLCKDGTTANMDLDIDKERTPPFPVAVVGMAMRLPGGVGSETEFWDLLINKRDGLGEVPETRYNIDAFYHETNRGAIHARHGHFLQQDIAHFDHAFFETAKAEAEKMDPQQRILLEVVWECFENAGQTGHAGIGRPRTTVDGSPRPIGCYVGVFGEDWLDLQSRDLEHADRYRVIGSADFALANRVSYVYNLGGPSITLRTGCSSSLVGLHEACQALHSGECSSALVTGTNLIFTPSMTSCMSNNMVLSKSGLCRTFDAQADGYGRGEAVNAIFIKPLHDALRDGDPVRAVIRSTAINCDGRTPNITTPGVDAQERLIRAAYKKAGICDISDTAYFECHGTGTTAGDVTETCAVARVFEKSGVYIGAVKPNVGHSEGASGITSIIKSTLALEAKMIPPNVHFTEPNPKIPFEEANLLVPAEGMPWPEGKTERISINSFGIGGSNAHVILDSASLACPTKAHPTKPDKKVMPQLLLLSANSKKSLDSHIEKMRSYIQQTEDDLVDLAYTLGLRREHMKYRAFAIVHSKDDISEFRRAQCTSPRIAFVFNGQGAQWSGMGRDLIEGCTRFREDIQKMDEILQGLENGPRWSIEEELLKSDTTSRVAEAEISQPLCTAVQMALVNLLHHWGIKPTLVVGHSSGEIAAAYASGAIDVTVAIAVAYFRGQAAQCVSVPGAMLAVGLSSEQVGPYLEPGIIVACENSPQSVTLSGDEEVILRVMDRIKAEDESVLCRQLAVAVAYHSHHMSEAADRYERLIAPHLSHNESMVPLYSTVSGESVDDPSQLDAVYWSKNLRCPVLFKTAIQAIVDDDEATLFLEIGPHSTLSGPINQMIRTDGETKNAYVSTLQRGKSGLGNVLETAGRLYAHGAPIQLPVIMPRGKLVTDIPPYCWQHDERLWSESRIACDWRLRKEPHHELLGSRAPESGDLEPIWRNLLSLDNALWLLDHRVVHEVIFPCAGYIAMAGEAIRQISGSLGYTIQNLFIRAALVIKEGTPIELLTSLRPAKLADNVDSAWYEFVISAHQDGRWRKHCVGEVRPLIGDSPCGKQIQSHSYPRHVKSDVWYRQLETGGLTYGPSFKGLQHITASTSSYDAAAVIEDQQQSSYALHPISIDQSLQLFSVAMSHGLSNLLTRLCLPTAIETLHVRPSTGPLAIHACCDSVGGSIMGGATMTSGKDVVLSMHRGWFLGVPDMQSDDSQTLLVSQMWWKPDIDFLRVEDLFPQIDRSSDRAKLCARFVTVCIVEMYRRTESCVPASEHLSKYKTWIAGQYNKIRERGRDLVPEMRECCLVELGFQTPYFDRLTEDMEGEGIAWLKLCERVALAAQGIMEGAVSPIDFFMQDDAWADLYSQMVLLTDWSIFLSHLGHSKPSLRVLEIGAGTGGSTSVVLDGLTSHGNQRQYSKYTFTDISSGFLPKAKEKFKGYQGMEYRTLDISRDPQEQGFELHAYDLVIASNSLHAAANIADALKSTRKLIAPGGYLLLQEGCNVVPGIDFIMGVLPGWWTGEEEERREKPTLSPNQWNDRLFDAGFSGTDIVRLDHDAPYQFTASMLSRPQSCESGQQRASIGLLYYFDINPWGRRLERQLSSSGYSVYWHTLNQAPQPNSKIISLLDLEDAFFANMTPENFRVFQCYLSGLDKQTVLWVTHSLQMECEDPRFALALGVARTIRQEMELNFCTLEIDRMDTHATRSVLQVLEKLQNQIDCPREDPDCEYALKDGTIYVGRYEWTTFDQQLAGVPADMGTRSLDIGSPGMLDTLTWSINGIQSERLGPEEVEVDIKYVGLNFRDVMIAMGLMGSTKELGLEASAVVRRIGSAVADFKVGDQVAVLYQGLMGTRVTVPVRFCSRIPPGNSLEDAAATPCIFSTAIYSLISVGNLQAQQTVLIHSACGGVGQAAIQICQMIGAEIFATVGSKEKVQHLVEHNGIPEDHIFDSRSPSFLSGVMAMTKNRGVDIVLNSLAGELLHVSWKCVAPFGKMIELGKRDFMGHGKLDMHNFGANRAFFGVDLVSLAHESPEAMQMLGAQFYHYAAQGKLKPIRPVTVYEATDIKKAFRYMQSGQHMGKIVIRIPDQHTRLPVSQLQDGCQVYRSDAAYLLVGGLGGIGRAVATKMVQQGARHLVFLSRSSGESPQTKAFLQELESTAGCAVLVVKGDVSSHDDVCRAINSSPRPFAGIVHMAMTLKDQTLSQMTFNEWASVMPSKVQGAWNLHRAFKSTTLDFFVIIGSMAGIIGSAGQANYAAANTFLDSFVKYRQAQGLPASVIDLGLVGDIGFAAENKSPMLQHAQLSNIIVLNQQNVLKAVEIAVLASSIDAPNQLAVGLGTTGKKADIGARSIMPWDARVAGWDNIAMRPETALDGHEEGVETFISSIEKDPTWLNRPEAYQTLLVRVGRAVAPYTSSGEMDDDELGTVHVDSLVSVEVRNWIRRNLAIELSVSEMAGADTLAQLTTITMNALRTKYGVGHPESEPTASGDVVASGSENQCSADDCSAKVPPDNLEATGNDV</sequence>
<evidence type="ECO:0000256" key="2">
    <source>
        <dbReference type="ARBA" id="ARBA00022553"/>
    </source>
</evidence>
<dbReference type="CDD" id="cd02440">
    <property type="entry name" value="AdoMet_MTases"/>
    <property type="match status" value="1"/>
</dbReference>
<dbReference type="InterPro" id="IPR016039">
    <property type="entry name" value="Thiolase-like"/>
</dbReference>
<dbReference type="InterPro" id="IPR049552">
    <property type="entry name" value="PKS_DH_N"/>
</dbReference>
<dbReference type="Gene3D" id="3.90.180.10">
    <property type="entry name" value="Medium-chain alcohol dehydrogenases, catalytic domain"/>
    <property type="match status" value="1"/>
</dbReference>
<comment type="caution">
    <text evidence="12">The sequence shown here is derived from an EMBL/GenBank/DDBJ whole genome shotgun (WGS) entry which is preliminary data.</text>
</comment>
<dbReference type="InterPro" id="IPR014030">
    <property type="entry name" value="Ketoacyl_synth_N"/>
</dbReference>
<dbReference type="Pfam" id="PF08240">
    <property type="entry name" value="ADH_N"/>
    <property type="match status" value="1"/>
</dbReference>
<evidence type="ECO:0000259" key="11">
    <source>
        <dbReference type="PROSITE" id="PS52019"/>
    </source>
</evidence>
<feature type="region of interest" description="Disordered" evidence="9">
    <location>
        <begin position="2457"/>
        <end position="2500"/>
    </location>
</feature>
<dbReference type="SMART" id="SM00827">
    <property type="entry name" value="PKS_AT"/>
    <property type="match status" value="1"/>
</dbReference>
<dbReference type="SUPFAM" id="SSF51735">
    <property type="entry name" value="NAD(P)-binding Rossmann-fold domains"/>
    <property type="match status" value="2"/>
</dbReference>
<dbReference type="InterPro" id="IPR013968">
    <property type="entry name" value="PKS_KR"/>
</dbReference>
<dbReference type="GO" id="GO:0004312">
    <property type="term" value="F:fatty acid synthase activity"/>
    <property type="evidence" value="ECO:0007669"/>
    <property type="project" value="TreeGrafter"/>
</dbReference>
<dbReference type="PANTHER" id="PTHR43775:SF49">
    <property type="entry name" value="SYNTHASE, PUTATIVE (JCVI)-RELATED"/>
    <property type="match status" value="1"/>
</dbReference>
<feature type="active site" description="Proton donor; for dehydratase activity" evidence="8">
    <location>
        <position position="1114"/>
    </location>
</feature>
<dbReference type="Pfam" id="PF21089">
    <property type="entry name" value="PKS_DH_N"/>
    <property type="match status" value="1"/>
</dbReference>
<dbReference type="Gene3D" id="3.40.50.720">
    <property type="entry name" value="NAD(P)-binding Rossmann-like Domain"/>
    <property type="match status" value="2"/>
</dbReference>
<dbReference type="InterPro" id="IPR032821">
    <property type="entry name" value="PKS_assoc"/>
</dbReference>
<dbReference type="Pfam" id="PF00109">
    <property type="entry name" value="ketoacyl-synt"/>
    <property type="match status" value="1"/>
</dbReference>
<dbReference type="SUPFAM" id="SSF52151">
    <property type="entry name" value="FabD/lysophospholipase-like"/>
    <property type="match status" value="1"/>
</dbReference>
<evidence type="ECO:0000256" key="1">
    <source>
        <dbReference type="ARBA" id="ARBA00022450"/>
    </source>
</evidence>
<dbReference type="PROSITE" id="PS52004">
    <property type="entry name" value="KS3_2"/>
    <property type="match status" value="1"/>
</dbReference>
<dbReference type="SMART" id="SM00823">
    <property type="entry name" value="PKS_PP"/>
    <property type="match status" value="1"/>
</dbReference>
<dbReference type="InterPro" id="IPR013154">
    <property type="entry name" value="ADH-like_N"/>
</dbReference>
<dbReference type="SUPFAM" id="SSF53901">
    <property type="entry name" value="Thiolase-like"/>
    <property type="match status" value="1"/>
</dbReference>
<dbReference type="GO" id="GO:0044550">
    <property type="term" value="P:secondary metabolite biosynthetic process"/>
    <property type="evidence" value="ECO:0007669"/>
    <property type="project" value="TreeGrafter"/>
</dbReference>
<evidence type="ECO:0000313" key="12">
    <source>
        <dbReference type="EMBL" id="PKY05762.1"/>
    </source>
</evidence>
<feature type="region of interest" description="N-terminal hotdog fold" evidence="8">
    <location>
        <begin position="916"/>
        <end position="1044"/>
    </location>
</feature>
<dbReference type="InterPro" id="IPR049900">
    <property type="entry name" value="PKS_mFAS_DH"/>
</dbReference>
<dbReference type="GO" id="GO:0032259">
    <property type="term" value="P:methylation"/>
    <property type="evidence" value="ECO:0007669"/>
    <property type="project" value="UniProtKB-KW"/>
</dbReference>
<keyword evidence="13" id="KW-1185">Reference proteome</keyword>
<keyword evidence="4" id="KW-0808">Transferase</keyword>
<name>A0A2I1D7A2_ASPC2</name>
<dbReference type="SMART" id="SM00825">
    <property type="entry name" value="PKS_KS"/>
    <property type="match status" value="1"/>
</dbReference>
<dbReference type="GO" id="GO:1901336">
    <property type="term" value="P:lactone biosynthetic process"/>
    <property type="evidence" value="ECO:0007669"/>
    <property type="project" value="UniProtKB-ARBA"/>
</dbReference>
<keyword evidence="3" id="KW-0489">Methyltransferase</keyword>
<evidence type="ECO:0000256" key="6">
    <source>
        <dbReference type="ARBA" id="ARBA00023268"/>
    </source>
</evidence>
<dbReference type="GO" id="GO:0016491">
    <property type="term" value="F:oxidoreductase activity"/>
    <property type="evidence" value="ECO:0007669"/>
    <property type="project" value="InterPro"/>
</dbReference>
<dbReference type="Gene3D" id="3.40.50.150">
    <property type="entry name" value="Vaccinia Virus protein VP39"/>
    <property type="match status" value="1"/>
</dbReference>
<keyword evidence="7" id="KW-0012">Acyltransferase</keyword>
<evidence type="ECO:0000256" key="3">
    <source>
        <dbReference type="ARBA" id="ARBA00022603"/>
    </source>
</evidence>
<dbReference type="InterPro" id="IPR014043">
    <property type="entry name" value="Acyl_transferase_dom"/>
</dbReference>
<dbReference type="RefSeq" id="XP_024694356.1">
    <property type="nucleotide sequence ID" value="XM_024838760.1"/>
</dbReference>
<dbReference type="InterPro" id="IPR016035">
    <property type="entry name" value="Acyl_Trfase/lysoPLipase"/>
</dbReference>
<dbReference type="Gene3D" id="3.30.70.3290">
    <property type="match status" value="1"/>
</dbReference>
<dbReference type="CDD" id="cd05195">
    <property type="entry name" value="enoyl_red"/>
    <property type="match status" value="1"/>
</dbReference>
<evidence type="ECO:0000259" key="10">
    <source>
        <dbReference type="PROSITE" id="PS52004"/>
    </source>
</evidence>
<dbReference type="Pfam" id="PF14765">
    <property type="entry name" value="PS-DH"/>
    <property type="match status" value="1"/>
</dbReference>
<evidence type="ECO:0000256" key="7">
    <source>
        <dbReference type="ARBA" id="ARBA00023315"/>
    </source>
</evidence>
<dbReference type="InterPro" id="IPR042104">
    <property type="entry name" value="PKS_dehydratase_sf"/>
</dbReference>
<dbReference type="InterPro" id="IPR050091">
    <property type="entry name" value="PKS_NRPS_Biosynth_Enz"/>
</dbReference>
<dbReference type="SUPFAM" id="SSF53335">
    <property type="entry name" value="S-adenosyl-L-methionine-dependent methyltransferases"/>
    <property type="match status" value="1"/>
</dbReference>
<keyword evidence="2" id="KW-0597">Phosphoprotein</keyword>
<evidence type="ECO:0000256" key="9">
    <source>
        <dbReference type="SAM" id="MobiDB-lite"/>
    </source>
</evidence>
<feature type="domain" description="Ketosynthase family 3 (KS3)" evidence="10">
    <location>
        <begin position="25"/>
        <end position="454"/>
    </location>
</feature>
<dbReference type="Proteomes" id="UP000234254">
    <property type="component" value="Unassembled WGS sequence"/>
</dbReference>
<dbReference type="SMART" id="SM00822">
    <property type="entry name" value="PKS_KR"/>
    <property type="match status" value="1"/>
</dbReference>
<dbReference type="InterPro" id="IPR001227">
    <property type="entry name" value="Ac_transferase_dom_sf"/>
</dbReference>
<reference evidence="12" key="1">
    <citation type="submission" date="2016-12" db="EMBL/GenBank/DDBJ databases">
        <title>The genomes of Aspergillus section Nigri reveals drivers in fungal speciation.</title>
        <authorList>
            <consortium name="DOE Joint Genome Institute"/>
            <person name="Vesth T.C."/>
            <person name="Nybo J."/>
            <person name="Theobald S."/>
            <person name="Brandl J."/>
            <person name="Frisvad J.C."/>
            <person name="Nielsen K.F."/>
            <person name="Lyhne E.K."/>
            <person name="Kogle M.E."/>
            <person name="Kuo A."/>
            <person name="Riley R."/>
            <person name="Clum A."/>
            <person name="Nolan M."/>
            <person name="Lipzen A."/>
            <person name="Salamov A."/>
            <person name="Henrissat B."/>
            <person name="Wiebenga A."/>
            <person name="De vries R.P."/>
            <person name="Grigoriev I.V."/>
            <person name="Mortensen U.H."/>
            <person name="Andersen M.R."/>
            <person name="Baker S.E."/>
        </authorList>
    </citation>
    <scope>NUCLEOTIDE SEQUENCE</scope>
    <source>
        <strain evidence="12">IBT 28561</strain>
    </source>
</reference>
<dbReference type="VEuPathDB" id="FungiDB:P168DRAFT_303490"/>
<dbReference type="Pfam" id="PF13602">
    <property type="entry name" value="ADH_zinc_N_2"/>
    <property type="match status" value="1"/>
</dbReference>
<dbReference type="OrthoDB" id="329835at2759"/>
<dbReference type="SMART" id="SM00826">
    <property type="entry name" value="PKS_DH"/>
    <property type="match status" value="1"/>
</dbReference>
<feature type="active site" description="Proton acceptor; for dehydratase activity" evidence="8">
    <location>
        <position position="948"/>
    </location>
</feature>
<keyword evidence="6" id="KW-0511">Multifunctional enzyme</keyword>
<dbReference type="GO" id="GO:0008168">
    <property type="term" value="F:methyltransferase activity"/>
    <property type="evidence" value="ECO:0007669"/>
    <property type="project" value="UniProtKB-KW"/>
</dbReference>
<proteinExistence type="predicted"/>
<dbReference type="Pfam" id="PF02801">
    <property type="entry name" value="Ketoacyl-synt_C"/>
    <property type="match status" value="1"/>
</dbReference>
<dbReference type="EMBL" id="MSFM01000004">
    <property type="protein sequence ID" value="PKY05762.1"/>
    <property type="molecule type" value="Genomic_DNA"/>
</dbReference>
<accession>A0A2I1D7A2</accession>
<dbReference type="InterPro" id="IPR029063">
    <property type="entry name" value="SAM-dependent_MTases_sf"/>
</dbReference>
<protein>
    <submittedName>
        <fullName evidence="12">Polyketide synthase</fullName>
    </submittedName>
</protein>
<evidence type="ECO:0000313" key="13">
    <source>
        <dbReference type="Proteomes" id="UP000234254"/>
    </source>
</evidence>
<feature type="domain" description="PKS/mFAS DH" evidence="11">
    <location>
        <begin position="916"/>
        <end position="1196"/>
    </location>
</feature>
<dbReference type="InterPro" id="IPR020843">
    <property type="entry name" value="ER"/>
</dbReference>
<dbReference type="GO" id="GO:0031177">
    <property type="term" value="F:phosphopantetheine binding"/>
    <property type="evidence" value="ECO:0007669"/>
    <property type="project" value="InterPro"/>
</dbReference>
<dbReference type="GeneID" id="36546284"/>
<dbReference type="InterPro" id="IPR036291">
    <property type="entry name" value="NAD(P)-bd_dom_sf"/>
</dbReference>
<dbReference type="Pfam" id="PF16197">
    <property type="entry name" value="KAsynt_C_assoc"/>
    <property type="match status" value="1"/>
</dbReference>
<dbReference type="InterPro" id="IPR020841">
    <property type="entry name" value="PKS_Beta-ketoAc_synthase_dom"/>
</dbReference>
<dbReference type="Gene3D" id="3.40.366.10">
    <property type="entry name" value="Malonyl-Coenzyme A Acyl Carrier Protein, domain 2"/>
    <property type="match status" value="1"/>
</dbReference>
<dbReference type="InterPro" id="IPR020806">
    <property type="entry name" value="PKS_PP-bd"/>
</dbReference>
<keyword evidence="5" id="KW-0521">NADP</keyword>
<dbReference type="SMART" id="SM00829">
    <property type="entry name" value="PKS_ER"/>
    <property type="match status" value="1"/>
</dbReference>
<dbReference type="SUPFAM" id="SSF50129">
    <property type="entry name" value="GroES-like"/>
    <property type="match status" value="1"/>
</dbReference>
<gene>
    <name evidence="12" type="ORF">P168DRAFT_303490</name>
</gene>
<keyword evidence="1" id="KW-0596">Phosphopantetheine</keyword>
<dbReference type="FunFam" id="3.40.50.720:FF:000209">
    <property type="entry name" value="Polyketide synthase Pks12"/>
    <property type="match status" value="1"/>
</dbReference>
<dbReference type="InterPro" id="IPR049551">
    <property type="entry name" value="PKS_DH_C"/>
</dbReference>
<dbReference type="Gene3D" id="3.40.47.10">
    <property type="match status" value="1"/>
</dbReference>
<dbReference type="Pfam" id="PF08242">
    <property type="entry name" value="Methyltransf_12"/>
    <property type="match status" value="1"/>
</dbReference>
<dbReference type="SUPFAM" id="SSF55048">
    <property type="entry name" value="Probable ACP-binding domain of malonyl-CoA ACP transacylase"/>
    <property type="match status" value="1"/>
</dbReference>
<dbReference type="InterPro" id="IPR014031">
    <property type="entry name" value="Ketoacyl_synth_C"/>
</dbReference>
<organism evidence="12 13">
    <name type="scientific">Aspergillus campestris (strain IBT 28561)</name>
    <dbReference type="NCBI Taxonomy" id="1392248"/>
    <lineage>
        <taxon>Eukaryota</taxon>
        <taxon>Fungi</taxon>
        <taxon>Dikarya</taxon>
        <taxon>Ascomycota</taxon>
        <taxon>Pezizomycotina</taxon>
        <taxon>Eurotiomycetes</taxon>
        <taxon>Eurotiomycetidae</taxon>
        <taxon>Eurotiales</taxon>
        <taxon>Aspergillaceae</taxon>
        <taxon>Aspergillus</taxon>
        <taxon>Aspergillus subgen. Circumdati</taxon>
    </lineage>
</organism>
<dbReference type="InterPro" id="IPR016036">
    <property type="entry name" value="Malonyl_transacylase_ACP-bd"/>
</dbReference>
<dbReference type="CDD" id="cd00833">
    <property type="entry name" value="PKS"/>
    <property type="match status" value="1"/>
</dbReference>
<dbReference type="PANTHER" id="PTHR43775">
    <property type="entry name" value="FATTY ACID SYNTHASE"/>
    <property type="match status" value="1"/>
</dbReference>